<proteinExistence type="predicted"/>
<accession>A0ABQ9CS57</accession>
<protein>
    <submittedName>
        <fullName evidence="2">Mitochondrial fission process protein 1</fullName>
    </submittedName>
</protein>
<evidence type="ECO:0000259" key="1">
    <source>
        <dbReference type="Pfam" id="PF03372"/>
    </source>
</evidence>
<name>A0ABQ9CS57_9PASS</name>
<dbReference type="Pfam" id="PF03372">
    <property type="entry name" value="Exo_endo_phos"/>
    <property type="match status" value="1"/>
</dbReference>
<evidence type="ECO:0000313" key="2">
    <source>
        <dbReference type="EMBL" id="KAJ7408181.1"/>
    </source>
</evidence>
<feature type="domain" description="Endonuclease/exonuclease/phosphatase" evidence="1">
    <location>
        <begin position="10"/>
        <end position="136"/>
    </location>
</feature>
<dbReference type="EMBL" id="WHWB01034559">
    <property type="protein sequence ID" value="KAJ7408181.1"/>
    <property type="molecule type" value="Genomic_DNA"/>
</dbReference>
<dbReference type="Proteomes" id="UP001145742">
    <property type="component" value="Unassembled WGS sequence"/>
</dbReference>
<gene>
    <name evidence="2" type="ORF">WISP_122321</name>
</gene>
<dbReference type="Gene3D" id="3.60.10.10">
    <property type="entry name" value="Endonuclease/exonuclease/phosphatase"/>
    <property type="match status" value="1"/>
</dbReference>
<dbReference type="PANTHER" id="PTHR33395">
    <property type="entry name" value="TRANSCRIPTASE, PUTATIVE-RELATED-RELATED"/>
    <property type="match status" value="1"/>
</dbReference>
<dbReference type="SUPFAM" id="SSF56219">
    <property type="entry name" value="DNase I-like"/>
    <property type="match status" value="1"/>
</dbReference>
<dbReference type="InterPro" id="IPR005135">
    <property type="entry name" value="Endo/exonuclease/phosphatase"/>
</dbReference>
<dbReference type="PANTHER" id="PTHR33395:SF22">
    <property type="entry name" value="REVERSE TRANSCRIPTASE DOMAIN-CONTAINING PROTEIN"/>
    <property type="match status" value="1"/>
</dbReference>
<sequence>MYSSMRSKEEEVEALAQSERSDIIGISETLGDETCEWSILLNGGYRLFKRDRQGRRGEGVSVCVRERLECMELTVGNGSVESLWVRIKGQTNNVDVIVGVYYRSHSQDDDIDKYFFEELRDTSKSPALVLIGDFNLPEINCEHHTVL</sequence>
<evidence type="ECO:0000313" key="3">
    <source>
        <dbReference type="Proteomes" id="UP001145742"/>
    </source>
</evidence>
<organism evidence="2 3">
    <name type="scientific">Willisornis vidua</name>
    <name type="common">Xingu scale-backed antbird</name>
    <dbReference type="NCBI Taxonomy" id="1566151"/>
    <lineage>
        <taxon>Eukaryota</taxon>
        <taxon>Metazoa</taxon>
        <taxon>Chordata</taxon>
        <taxon>Craniata</taxon>
        <taxon>Vertebrata</taxon>
        <taxon>Euteleostomi</taxon>
        <taxon>Archelosauria</taxon>
        <taxon>Archosauria</taxon>
        <taxon>Dinosauria</taxon>
        <taxon>Saurischia</taxon>
        <taxon>Theropoda</taxon>
        <taxon>Coelurosauria</taxon>
        <taxon>Aves</taxon>
        <taxon>Neognathae</taxon>
        <taxon>Neoaves</taxon>
        <taxon>Telluraves</taxon>
        <taxon>Australaves</taxon>
        <taxon>Passeriformes</taxon>
        <taxon>Thamnophilidae</taxon>
        <taxon>Willisornis</taxon>
    </lineage>
</organism>
<comment type="caution">
    <text evidence="2">The sequence shown here is derived from an EMBL/GenBank/DDBJ whole genome shotgun (WGS) entry which is preliminary data.</text>
</comment>
<keyword evidence="3" id="KW-1185">Reference proteome</keyword>
<dbReference type="InterPro" id="IPR036691">
    <property type="entry name" value="Endo/exonu/phosph_ase_sf"/>
</dbReference>
<reference evidence="2" key="1">
    <citation type="submission" date="2019-10" db="EMBL/GenBank/DDBJ databases">
        <authorList>
            <person name="Soares A.E.R."/>
            <person name="Aleixo A."/>
            <person name="Schneider P."/>
            <person name="Miyaki C.Y."/>
            <person name="Schneider M.P."/>
            <person name="Mello C."/>
            <person name="Vasconcelos A.T.R."/>
        </authorList>
    </citation>
    <scope>NUCLEOTIDE SEQUENCE</scope>
    <source>
        <tissue evidence="2">Muscle</tissue>
    </source>
</reference>